<comment type="domain">
    <text evidence="5">The RNA gate region regulates mRNA cap recognition to prevent promiscuous mRNA-binding before assembly of eif3d into the full eukaryotic translation initiation factor 3 (eIF-3) complex.</text>
</comment>
<evidence type="ECO:0000256" key="6">
    <source>
        <dbReference type="SAM" id="MobiDB-lite"/>
    </source>
</evidence>
<dbReference type="Proteomes" id="UP001633002">
    <property type="component" value="Unassembled WGS sequence"/>
</dbReference>
<comment type="caution">
    <text evidence="7">The sequence shown here is derived from an EMBL/GenBank/DDBJ whole genome shotgun (WGS) entry which is preliminary data.</text>
</comment>
<dbReference type="EMBL" id="JBJQOH010000004">
    <property type="protein sequence ID" value="KAL3688295.1"/>
    <property type="molecule type" value="Genomic_DNA"/>
</dbReference>
<dbReference type="Pfam" id="PF05091">
    <property type="entry name" value="eIF-3_zeta"/>
    <property type="match status" value="1"/>
</dbReference>
<keyword evidence="3" id="KW-0694">RNA-binding</keyword>
<evidence type="ECO:0000313" key="8">
    <source>
        <dbReference type="Proteomes" id="UP001633002"/>
    </source>
</evidence>
<feature type="region of interest" description="Disordered" evidence="6">
    <location>
        <begin position="82"/>
        <end position="143"/>
    </location>
</feature>
<comment type="similarity">
    <text evidence="5">Belongs to the eIF-3 subunit D family.</text>
</comment>
<dbReference type="GO" id="GO:0005852">
    <property type="term" value="C:eukaryotic translation initiation factor 3 complex"/>
    <property type="evidence" value="ECO:0007669"/>
    <property type="project" value="UniProtKB-UniRule"/>
</dbReference>
<name>A0ABD3HDP6_9MARC</name>
<keyword evidence="4 5" id="KW-0648">Protein biosynthesis</keyword>
<sequence length="562" mass="64403">MATITAFAVPEVAENQDGWGPGAASVPASLQHVPYAPFSKADRVGRASDWTAQAFKSYAGRFDRNAPGATVFNFFHNEDEDSFHLVDTRPPPRPKYGARRFQQRFQRRDRDEGRRDGGRDSGAGADRERQRRERLQQQKRGQWNAYWQDKNAPRIVYNSSVDIRPEWAVLEQIPLTSLSKLSYEVGEAEDITTCGTLEYYDKGYDRVTPKTERALERFENRQFYKVTTSDDPVIRRLTLENEDVDVKTVFATDAILSTLMCAPRSVYSWDIVVHRVGNKLFFDKRDSSFDLLTVNETAQEPTPEEKDSINSVHSLSQEATFINQNFSQQVLQKEGKKYEFKEQNPFASENEEVASVAYRYRKWKLDEETTLVARCELHSVHEVKGQEVLLTVNSLNEFDSKITGVDWRQKIENQRGAVLATELKNNANKLAKWTAQALLAGAEQMKLGYVSRVHPKDHYNHCILTVQGYKPKEFAAQINLNVNNMWGILKTVVDICMKLEEGKYLLVKDPNKPIVRLYSVPTDAFENDYAEEPLPEDEQAPPPPEAEEKREQAEEKEADEML</sequence>
<dbReference type="InterPro" id="IPR007783">
    <property type="entry name" value="eIF3d"/>
</dbReference>
<reference evidence="7 8" key="1">
    <citation type="submission" date="2024-09" db="EMBL/GenBank/DDBJ databases">
        <title>Chromosome-scale assembly of Riccia sorocarpa.</title>
        <authorList>
            <person name="Paukszto L."/>
        </authorList>
    </citation>
    <scope>NUCLEOTIDE SEQUENCE [LARGE SCALE GENOMIC DNA]</scope>
    <source>
        <strain evidence="7">LP-2024</strain>
        <tissue evidence="7">Aerial parts of the thallus</tissue>
    </source>
</reference>
<organism evidence="7 8">
    <name type="scientific">Riccia sorocarpa</name>
    <dbReference type="NCBI Taxonomy" id="122646"/>
    <lineage>
        <taxon>Eukaryota</taxon>
        <taxon>Viridiplantae</taxon>
        <taxon>Streptophyta</taxon>
        <taxon>Embryophyta</taxon>
        <taxon>Marchantiophyta</taxon>
        <taxon>Marchantiopsida</taxon>
        <taxon>Marchantiidae</taxon>
        <taxon>Marchantiales</taxon>
        <taxon>Ricciaceae</taxon>
        <taxon>Riccia</taxon>
    </lineage>
</organism>
<dbReference type="PANTHER" id="PTHR12399:SF0">
    <property type="entry name" value="EUKARYOTIC TRANSLATION INITIATION FACTOR 3 SUBUNIT D"/>
    <property type="match status" value="1"/>
</dbReference>
<accession>A0ABD3HDP6</accession>
<comment type="subunit">
    <text evidence="5">Component of the eukaryotic translation initiation factor 3 (eIF-3) complex.</text>
</comment>
<evidence type="ECO:0000313" key="7">
    <source>
        <dbReference type="EMBL" id="KAL3688295.1"/>
    </source>
</evidence>
<feature type="compositionally biased region" description="Basic residues" evidence="6">
    <location>
        <begin position="96"/>
        <end position="105"/>
    </location>
</feature>
<dbReference type="GO" id="GO:0098808">
    <property type="term" value="F:mRNA cap binding"/>
    <property type="evidence" value="ECO:0007669"/>
    <property type="project" value="UniProtKB-UniRule"/>
</dbReference>
<proteinExistence type="inferred from homology"/>
<evidence type="ECO:0000256" key="4">
    <source>
        <dbReference type="ARBA" id="ARBA00022917"/>
    </source>
</evidence>
<evidence type="ECO:0000256" key="3">
    <source>
        <dbReference type="ARBA" id="ARBA00022884"/>
    </source>
</evidence>
<feature type="compositionally biased region" description="Basic and acidic residues" evidence="6">
    <location>
        <begin position="106"/>
        <end position="136"/>
    </location>
</feature>
<dbReference type="AlphaFoldDB" id="A0ABD3HDP6"/>
<gene>
    <name evidence="7" type="ORF">R1sor_014604</name>
</gene>
<dbReference type="GO" id="GO:0001732">
    <property type="term" value="P:formation of cytoplasmic translation initiation complex"/>
    <property type="evidence" value="ECO:0007669"/>
    <property type="project" value="UniProtKB-UniRule"/>
</dbReference>
<comment type="subcellular location">
    <subcellularLocation>
        <location evidence="5">Cytoplasm</location>
    </subcellularLocation>
</comment>
<feature type="compositionally biased region" description="Basic and acidic residues" evidence="6">
    <location>
        <begin position="546"/>
        <end position="555"/>
    </location>
</feature>
<feature type="region of interest" description="Disordered" evidence="6">
    <location>
        <begin position="526"/>
        <end position="562"/>
    </location>
</feature>
<feature type="compositionally biased region" description="Acidic residues" evidence="6">
    <location>
        <begin position="526"/>
        <end position="539"/>
    </location>
</feature>
<evidence type="ECO:0000256" key="5">
    <source>
        <dbReference type="HAMAP-Rule" id="MF_03003"/>
    </source>
</evidence>
<dbReference type="PIRSF" id="PIRSF016281">
    <property type="entry name" value="EIF-3_zeta"/>
    <property type="match status" value="1"/>
</dbReference>
<comment type="function">
    <text evidence="5">mRNA cap-binding component of the eukaryotic translation initiation factor 3 (eIF-3) complex, which is involved in protein synthesis of a specialized repertoire of mRNAs and, together with other initiation factors, stimulates binding of mRNA and methionyl-tRNAi to the 40S ribosome. The eIF-3 complex specifically targets and initiates translation of a subset of mRNAs involved in cell proliferation. In the eIF-3 complex, eif3d specifically recognizes and binds the 7-methylguanosine cap of a subset of mRNAs.</text>
</comment>
<dbReference type="GO" id="GO:0003743">
    <property type="term" value="F:translation initiation factor activity"/>
    <property type="evidence" value="ECO:0007669"/>
    <property type="project" value="UniProtKB-UniRule"/>
</dbReference>
<keyword evidence="8" id="KW-1185">Reference proteome</keyword>
<protein>
    <recommendedName>
        <fullName evidence="5">Eukaryotic translation initiation factor 3 subunit D</fullName>
        <shortName evidence="5">eIF3d</shortName>
    </recommendedName>
    <alternativeName>
        <fullName evidence="5">Eukaryotic translation initiation factor 3 subunit 7</fullName>
    </alternativeName>
    <alternativeName>
        <fullName evidence="5">eIF-3-zeta</fullName>
    </alternativeName>
</protein>
<evidence type="ECO:0000256" key="1">
    <source>
        <dbReference type="ARBA" id="ARBA00022490"/>
    </source>
</evidence>
<keyword evidence="2 5" id="KW-0396">Initiation factor</keyword>
<dbReference type="HAMAP" id="MF_03003">
    <property type="entry name" value="eIF3d"/>
    <property type="match status" value="1"/>
</dbReference>
<dbReference type="GO" id="GO:0002191">
    <property type="term" value="P:cap-dependent translational initiation"/>
    <property type="evidence" value="ECO:0007669"/>
    <property type="project" value="UniProtKB-UniRule"/>
</dbReference>
<dbReference type="GO" id="GO:0016282">
    <property type="term" value="C:eukaryotic 43S preinitiation complex"/>
    <property type="evidence" value="ECO:0007669"/>
    <property type="project" value="UniProtKB-UniRule"/>
</dbReference>
<keyword evidence="1 5" id="KW-0963">Cytoplasm</keyword>
<dbReference type="PANTHER" id="PTHR12399">
    <property type="entry name" value="EUKARYOTIC TRANSLATION INITIATION FACTOR 3 SUBUNIT 7"/>
    <property type="match status" value="1"/>
</dbReference>
<dbReference type="GO" id="GO:0033290">
    <property type="term" value="C:eukaryotic 48S preinitiation complex"/>
    <property type="evidence" value="ECO:0007669"/>
    <property type="project" value="UniProtKB-UniRule"/>
</dbReference>
<feature type="region of interest" description="RNA gate" evidence="5">
    <location>
        <begin position="288"/>
        <end position="302"/>
    </location>
</feature>
<evidence type="ECO:0000256" key="2">
    <source>
        <dbReference type="ARBA" id="ARBA00022540"/>
    </source>
</evidence>